<organism evidence="2 3">
    <name type="scientific">Ephemerocybe angulata</name>
    <dbReference type="NCBI Taxonomy" id="980116"/>
    <lineage>
        <taxon>Eukaryota</taxon>
        <taxon>Fungi</taxon>
        <taxon>Dikarya</taxon>
        <taxon>Basidiomycota</taxon>
        <taxon>Agaricomycotina</taxon>
        <taxon>Agaricomycetes</taxon>
        <taxon>Agaricomycetidae</taxon>
        <taxon>Agaricales</taxon>
        <taxon>Agaricineae</taxon>
        <taxon>Psathyrellaceae</taxon>
        <taxon>Ephemerocybe</taxon>
    </lineage>
</organism>
<keyword evidence="3" id="KW-1185">Reference proteome</keyword>
<dbReference type="EMBL" id="JACGCI010000027">
    <property type="protein sequence ID" value="KAF6756245.1"/>
    <property type="molecule type" value="Genomic_DNA"/>
</dbReference>
<comment type="caution">
    <text evidence="2">The sequence shown here is derived from an EMBL/GenBank/DDBJ whole genome shotgun (WGS) entry which is preliminary data.</text>
</comment>
<gene>
    <name evidence="2" type="ORF">DFP72DRAFT_1067053</name>
</gene>
<accession>A0A8H6M662</accession>
<evidence type="ECO:0000313" key="2">
    <source>
        <dbReference type="EMBL" id="KAF6756245.1"/>
    </source>
</evidence>
<feature type="compositionally biased region" description="Polar residues" evidence="1">
    <location>
        <begin position="205"/>
        <end position="214"/>
    </location>
</feature>
<dbReference type="AlphaFoldDB" id="A0A8H6M662"/>
<evidence type="ECO:0000313" key="3">
    <source>
        <dbReference type="Proteomes" id="UP000521943"/>
    </source>
</evidence>
<proteinExistence type="predicted"/>
<dbReference type="Proteomes" id="UP000521943">
    <property type="component" value="Unassembled WGS sequence"/>
</dbReference>
<feature type="region of interest" description="Disordered" evidence="1">
    <location>
        <begin position="181"/>
        <end position="214"/>
    </location>
</feature>
<protein>
    <submittedName>
        <fullName evidence="2">Uncharacterized protein</fullName>
    </submittedName>
</protein>
<evidence type="ECO:0000256" key="1">
    <source>
        <dbReference type="SAM" id="MobiDB-lite"/>
    </source>
</evidence>
<name>A0A8H6M662_9AGAR</name>
<reference evidence="2 3" key="1">
    <citation type="submission" date="2020-07" db="EMBL/GenBank/DDBJ databases">
        <title>Comparative genomics of pyrophilous fungi reveals a link between fire events and developmental genes.</title>
        <authorList>
            <consortium name="DOE Joint Genome Institute"/>
            <person name="Steindorff A.S."/>
            <person name="Carver A."/>
            <person name="Calhoun S."/>
            <person name="Stillman K."/>
            <person name="Liu H."/>
            <person name="Lipzen A."/>
            <person name="Pangilinan J."/>
            <person name="Labutti K."/>
            <person name="Bruns T.D."/>
            <person name="Grigoriev I.V."/>
        </authorList>
    </citation>
    <scope>NUCLEOTIDE SEQUENCE [LARGE SCALE GENOMIC DNA]</scope>
    <source>
        <strain evidence="2 3">CBS 144469</strain>
    </source>
</reference>
<sequence length="233" mass="25361">MTALPSPPPPKRCDWLLVSHARLFFNLDALATPLKRRRLSYLTTRAVRLSKQALVPPIARSRPPGHPAQNCTTPLSNARRRATGHLPQPQSTRFSTAIALQPPWRSTGTRKTHDDEQACSNLAASSERAILNGNRIPAPISRRAAHISTGQSLAASSERAIPNGNRTPGTRCTVLAEPAHSPLEEARRPAKRSNFAPQPHGTRLPTPSDSKHIQGTTVNRAFTQPSHIHVSAT</sequence>